<evidence type="ECO:0000313" key="2">
    <source>
        <dbReference type="Proteomes" id="UP000245626"/>
    </source>
</evidence>
<feature type="non-terminal residue" evidence="1">
    <location>
        <position position="1"/>
    </location>
</feature>
<dbReference type="EMBL" id="KZ820158">
    <property type="protein sequence ID" value="PWN48684.1"/>
    <property type="molecule type" value="Genomic_DNA"/>
</dbReference>
<name>A0ACD0NSF8_9BASI</name>
<gene>
    <name evidence="1" type="ORF">IE53DRAFT_307507</name>
</gene>
<organism evidence="1 2">
    <name type="scientific">Violaceomyces palustris</name>
    <dbReference type="NCBI Taxonomy" id="1673888"/>
    <lineage>
        <taxon>Eukaryota</taxon>
        <taxon>Fungi</taxon>
        <taxon>Dikarya</taxon>
        <taxon>Basidiomycota</taxon>
        <taxon>Ustilaginomycotina</taxon>
        <taxon>Ustilaginomycetes</taxon>
        <taxon>Violaceomycetales</taxon>
        <taxon>Violaceomycetaceae</taxon>
        <taxon>Violaceomyces</taxon>
    </lineage>
</organism>
<protein>
    <submittedName>
        <fullName evidence="1">Alpha/beta-hydrolase</fullName>
    </submittedName>
</protein>
<feature type="non-terminal residue" evidence="1">
    <location>
        <position position="273"/>
    </location>
</feature>
<proteinExistence type="predicted"/>
<accession>A0ACD0NSF8</accession>
<keyword evidence="2" id="KW-1185">Reference proteome</keyword>
<reference evidence="1 2" key="1">
    <citation type="journal article" date="2018" name="Mol. Biol. Evol.">
        <title>Broad Genomic Sampling Reveals a Smut Pathogenic Ancestry of the Fungal Clade Ustilaginomycotina.</title>
        <authorList>
            <person name="Kijpornyongpan T."/>
            <person name="Mondo S.J."/>
            <person name="Barry K."/>
            <person name="Sandor L."/>
            <person name="Lee J."/>
            <person name="Lipzen A."/>
            <person name="Pangilinan J."/>
            <person name="LaButti K."/>
            <person name="Hainaut M."/>
            <person name="Henrissat B."/>
            <person name="Grigoriev I.V."/>
            <person name="Spatafora J.W."/>
            <person name="Aime M.C."/>
        </authorList>
    </citation>
    <scope>NUCLEOTIDE SEQUENCE [LARGE SCALE GENOMIC DNA]</scope>
    <source>
        <strain evidence="1 2">SA 807</strain>
    </source>
</reference>
<dbReference type="Proteomes" id="UP000245626">
    <property type="component" value="Unassembled WGS sequence"/>
</dbReference>
<sequence>VSTSILFQAPRDAPFSVAEPLLSASLVCPNGIQRLAGGIVLLVHGTGATGDQSWPATPFLHLLPAMRPGFDVCYINIPGRSQGDIQLSSEYVAYNIMRLAEKSVTRNVSVIGHSQGNLNIQWALTFWPSIRPLIQDYIAVAADFHGTLEGSLACTLVRLREEGCTAALLQQTSGSNFLKALLARGDKALVTTTSIYTLTDDVIQNEVGPNATSILPGAANYFLQQIKICGPSHVEGHISVLFDPAVFHLAFDAITHVGPASLERFDRRNCFGF</sequence>
<evidence type="ECO:0000313" key="1">
    <source>
        <dbReference type="EMBL" id="PWN48684.1"/>
    </source>
</evidence>